<evidence type="ECO:0008006" key="10">
    <source>
        <dbReference type="Google" id="ProtNLM"/>
    </source>
</evidence>
<accession>A0A1Q9YI38</accession>
<dbReference type="InterPro" id="IPR050090">
    <property type="entry name" value="Tyrosine_recombinase_XerCD"/>
</dbReference>
<dbReference type="EMBL" id="MPJZ01000091">
    <property type="protein sequence ID" value="OLU43823.1"/>
    <property type="molecule type" value="Genomic_DNA"/>
</dbReference>
<dbReference type="Pfam" id="PF00589">
    <property type="entry name" value="Phage_integrase"/>
    <property type="match status" value="1"/>
</dbReference>
<dbReference type="InterPro" id="IPR013762">
    <property type="entry name" value="Integrase-like_cat_sf"/>
</dbReference>
<protein>
    <recommendedName>
        <fullName evidence="10">Tyr recombinase domain-containing protein</fullName>
    </recommendedName>
</protein>
<dbReference type="Pfam" id="PF14659">
    <property type="entry name" value="Phage_int_SAM_3"/>
    <property type="match status" value="1"/>
</dbReference>
<dbReference type="InterPro" id="IPR028259">
    <property type="entry name" value="AP2-like_int_N"/>
</dbReference>
<evidence type="ECO:0000313" key="9">
    <source>
        <dbReference type="Proteomes" id="UP000186758"/>
    </source>
</evidence>
<evidence type="ECO:0000256" key="3">
    <source>
        <dbReference type="ARBA" id="ARBA00023125"/>
    </source>
</evidence>
<name>A0A1Q9YI38_9FIRM</name>
<gene>
    <name evidence="8" type="ORF">BO223_10455</name>
</gene>
<keyword evidence="3 5" id="KW-0238">DNA-binding</keyword>
<dbReference type="RefSeq" id="WP_075886029.1">
    <property type="nucleotide sequence ID" value="NZ_MPJZ01000091.1"/>
</dbReference>
<sequence>MTFEYKDRYGKKKKYSKTGFPTKKAAQVHATAVQSDLAKGLVVDNTVHTVDELFQQMIKLPGYSPNTIRTYSDTYRKHILPVLGSADIKDLHYPELQGFFTDMSGVGKSAVITSRTVLKGIGNLAIKSGYITSWPIDLVQTSGMNHSRKSAGSSEYLPEADFQLLLSLVSTGRAEFSCGSRGVFLLLGYYLGLRVAEACALQWSDVNFENRTININKQLVYSGLRLADFFIKDNTKTEKSTAILPIPEPLLNSLKEWREYNPYPLVLCMEDGRFMDPKYAGRTIKSKARRLGLYFHPHMLRHTFVTNLVLSGADLKTVSELARHKSASTSLQVYTETSDLRKAQAIARTFEDSSPHLLA</sequence>
<dbReference type="GO" id="GO:0006310">
    <property type="term" value="P:DNA recombination"/>
    <property type="evidence" value="ECO:0007669"/>
    <property type="project" value="UniProtKB-KW"/>
</dbReference>
<dbReference type="Gene3D" id="1.10.150.130">
    <property type="match status" value="1"/>
</dbReference>
<dbReference type="SUPFAM" id="SSF56349">
    <property type="entry name" value="DNA breaking-rejoining enzymes"/>
    <property type="match status" value="1"/>
</dbReference>
<evidence type="ECO:0000256" key="5">
    <source>
        <dbReference type="PROSITE-ProRule" id="PRU01248"/>
    </source>
</evidence>
<dbReference type="PANTHER" id="PTHR30349">
    <property type="entry name" value="PHAGE INTEGRASE-RELATED"/>
    <property type="match status" value="1"/>
</dbReference>
<keyword evidence="4" id="KW-0233">DNA recombination</keyword>
<evidence type="ECO:0000256" key="4">
    <source>
        <dbReference type="ARBA" id="ARBA00023172"/>
    </source>
</evidence>
<dbReference type="Pfam" id="PF14657">
    <property type="entry name" value="Arm-DNA-bind_4"/>
    <property type="match status" value="1"/>
</dbReference>
<evidence type="ECO:0000313" key="8">
    <source>
        <dbReference type="EMBL" id="OLU43823.1"/>
    </source>
</evidence>
<dbReference type="PROSITE" id="PS51898">
    <property type="entry name" value="TYR_RECOMBINASE"/>
    <property type="match status" value="1"/>
</dbReference>
<reference evidence="8 9" key="1">
    <citation type="submission" date="2016-11" db="EMBL/GenBank/DDBJ databases">
        <title>Description of two novel members of the family Erysipelotrichaceae: Ileibacterium lipovorans gen. nov., sp. nov. and Dubosiella newyorkensis, gen. nov., sp. nov.</title>
        <authorList>
            <person name="Cox L.M."/>
            <person name="Sohn J."/>
            <person name="Tyrrell K.L."/>
            <person name="Citron D.M."/>
            <person name="Lawson P.A."/>
            <person name="Patel N.B."/>
            <person name="Iizumi T."/>
            <person name="Perez-Perez G.I."/>
            <person name="Goldstein E.J."/>
            <person name="Blaser M.J."/>
        </authorList>
    </citation>
    <scope>NUCLEOTIDE SEQUENCE [LARGE SCALE GENOMIC DNA]</scope>
    <source>
        <strain evidence="8 9">NYU-BL-K8</strain>
    </source>
</reference>
<dbReference type="GO" id="GO:0003677">
    <property type="term" value="F:DNA binding"/>
    <property type="evidence" value="ECO:0007669"/>
    <property type="project" value="UniProtKB-UniRule"/>
</dbReference>
<organism evidence="8 9">
    <name type="scientific">Faecalibaculum rodentium</name>
    <dbReference type="NCBI Taxonomy" id="1702221"/>
    <lineage>
        <taxon>Bacteria</taxon>
        <taxon>Bacillati</taxon>
        <taxon>Bacillota</taxon>
        <taxon>Erysipelotrichia</taxon>
        <taxon>Erysipelotrichales</taxon>
        <taxon>Erysipelotrichaceae</taxon>
        <taxon>Faecalibaculum</taxon>
    </lineage>
</organism>
<dbReference type="InterPro" id="IPR004107">
    <property type="entry name" value="Integrase_SAM-like_N"/>
</dbReference>
<evidence type="ECO:0000259" key="6">
    <source>
        <dbReference type="PROSITE" id="PS51898"/>
    </source>
</evidence>
<dbReference type="PANTHER" id="PTHR30349:SF41">
    <property type="entry name" value="INTEGRASE_RECOMBINASE PROTEIN MJ0367-RELATED"/>
    <property type="match status" value="1"/>
</dbReference>
<feature type="domain" description="Tyr recombinase" evidence="6">
    <location>
        <begin position="152"/>
        <end position="347"/>
    </location>
</feature>
<comment type="similarity">
    <text evidence="1">Belongs to the 'phage' integrase family.</text>
</comment>
<dbReference type="CDD" id="cd01189">
    <property type="entry name" value="INT_ICEBs1_C_like"/>
    <property type="match status" value="1"/>
</dbReference>
<dbReference type="Proteomes" id="UP000186758">
    <property type="component" value="Unassembled WGS sequence"/>
</dbReference>
<dbReference type="InterPro" id="IPR002104">
    <property type="entry name" value="Integrase_catalytic"/>
</dbReference>
<dbReference type="InterPro" id="IPR011010">
    <property type="entry name" value="DNA_brk_join_enz"/>
</dbReference>
<dbReference type="AlphaFoldDB" id="A0A1Q9YI38"/>
<evidence type="ECO:0000259" key="7">
    <source>
        <dbReference type="PROSITE" id="PS51900"/>
    </source>
</evidence>
<proteinExistence type="inferred from homology"/>
<dbReference type="InterPro" id="IPR044068">
    <property type="entry name" value="CB"/>
</dbReference>
<dbReference type="Gene3D" id="1.10.443.10">
    <property type="entry name" value="Intergrase catalytic core"/>
    <property type="match status" value="1"/>
</dbReference>
<dbReference type="GO" id="GO:0015074">
    <property type="term" value="P:DNA integration"/>
    <property type="evidence" value="ECO:0007669"/>
    <property type="project" value="UniProtKB-KW"/>
</dbReference>
<dbReference type="InterPro" id="IPR010998">
    <property type="entry name" value="Integrase_recombinase_N"/>
</dbReference>
<evidence type="ECO:0000256" key="2">
    <source>
        <dbReference type="ARBA" id="ARBA00022908"/>
    </source>
</evidence>
<keyword evidence="2" id="KW-0229">DNA integration</keyword>
<dbReference type="PROSITE" id="PS51900">
    <property type="entry name" value="CB"/>
    <property type="match status" value="1"/>
</dbReference>
<comment type="caution">
    <text evidence="8">The sequence shown here is derived from an EMBL/GenBank/DDBJ whole genome shotgun (WGS) entry which is preliminary data.</text>
</comment>
<evidence type="ECO:0000256" key="1">
    <source>
        <dbReference type="ARBA" id="ARBA00008857"/>
    </source>
</evidence>
<feature type="domain" description="Core-binding (CB)" evidence="7">
    <location>
        <begin position="45"/>
        <end position="126"/>
    </location>
</feature>